<dbReference type="Gene3D" id="1.20.1250.20">
    <property type="entry name" value="MFS general substrate transporter like domains"/>
    <property type="match status" value="1"/>
</dbReference>
<feature type="transmembrane region" description="Helical" evidence="9">
    <location>
        <begin position="124"/>
        <end position="142"/>
    </location>
</feature>
<dbReference type="EMBL" id="JAIVGD010000011">
    <property type="protein sequence ID" value="KAH0771757.1"/>
    <property type="molecule type" value="Genomic_DNA"/>
</dbReference>
<protein>
    <recommendedName>
        <fullName evidence="10">Major facilitator superfamily (MFS) profile domain-containing protein</fullName>
    </recommendedName>
</protein>
<dbReference type="InterPro" id="IPR020846">
    <property type="entry name" value="MFS_dom"/>
</dbReference>
<dbReference type="InterPro" id="IPR044775">
    <property type="entry name" value="MFS_ERD6/Tret1-like"/>
</dbReference>
<evidence type="ECO:0000313" key="12">
    <source>
        <dbReference type="Proteomes" id="UP000826656"/>
    </source>
</evidence>
<dbReference type="InterPro" id="IPR050549">
    <property type="entry name" value="MFS_Trehalose_Transporter"/>
</dbReference>
<proteinExistence type="inferred from homology"/>
<keyword evidence="3" id="KW-0813">Transport</keyword>
<keyword evidence="4" id="KW-0762">Sugar transport</keyword>
<dbReference type="PROSITE" id="PS50850">
    <property type="entry name" value="MFS"/>
    <property type="match status" value="1"/>
</dbReference>
<dbReference type="PANTHER" id="PTHR48021:SF29">
    <property type="entry name" value="MAJOR FACILITATOR SUPERFAMILY (MFS) PROFILE DOMAIN-CONTAINING PROTEIN"/>
    <property type="match status" value="1"/>
</dbReference>
<feature type="transmembrane region" description="Helical" evidence="9">
    <location>
        <begin position="258"/>
        <end position="276"/>
    </location>
</feature>
<evidence type="ECO:0000256" key="9">
    <source>
        <dbReference type="SAM" id="Phobius"/>
    </source>
</evidence>
<feature type="domain" description="Major facilitator superfamily (MFS) profile" evidence="10">
    <location>
        <begin position="29"/>
        <end position="448"/>
    </location>
</feature>
<dbReference type="Proteomes" id="UP000826656">
    <property type="component" value="Unassembled WGS sequence"/>
</dbReference>
<dbReference type="InterPro" id="IPR005829">
    <property type="entry name" value="Sugar_transporter_CS"/>
</dbReference>
<evidence type="ECO:0000313" key="11">
    <source>
        <dbReference type="EMBL" id="KAH0771757.1"/>
    </source>
</evidence>
<keyword evidence="5 9" id="KW-0812">Transmembrane</keyword>
<evidence type="ECO:0000256" key="7">
    <source>
        <dbReference type="ARBA" id="ARBA00023136"/>
    </source>
</evidence>
<feature type="transmembrane region" description="Helical" evidence="9">
    <location>
        <begin position="21"/>
        <end position="42"/>
    </location>
</feature>
<dbReference type="InterPro" id="IPR036259">
    <property type="entry name" value="MFS_trans_sf"/>
</dbReference>
<dbReference type="PROSITE" id="PS51257">
    <property type="entry name" value="PROKAR_LIPOPROTEIN"/>
    <property type="match status" value="1"/>
</dbReference>
<dbReference type="PANTHER" id="PTHR48021">
    <property type="match status" value="1"/>
</dbReference>
<comment type="similarity">
    <text evidence="8">Belongs to the major facilitator superfamily. Phosphate:H(+) symporter (TC 2.A.1.9) family.</text>
</comment>
<comment type="similarity">
    <text evidence="2">Belongs to the major facilitator superfamily. Sugar transporter (TC 2.A.1.1) family.</text>
</comment>
<keyword evidence="12" id="KW-1185">Reference proteome</keyword>
<name>A0ABQ7VTC4_SOLTU</name>
<feature type="transmembrane region" description="Helical" evidence="9">
    <location>
        <begin position="94"/>
        <end position="118"/>
    </location>
</feature>
<accession>A0ABQ7VTC4</accession>
<keyword evidence="6 9" id="KW-1133">Transmembrane helix</keyword>
<evidence type="ECO:0000256" key="6">
    <source>
        <dbReference type="ARBA" id="ARBA00022989"/>
    </source>
</evidence>
<dbReference type="InterPro" id="IPR003663">
    <property type="entry name" value="Sugar/inositol_transpt"/>
</dbReference>
<dbReference type="InterPro" id="IPR005828">
    <property type="entry name" value="MFS_sugar_transport-like"/>
</dbReference>
<dbReference type="SUPFAM" id="SSF103473">
    <property type="entry name" value="MFS general substrate transporter"/>
    <property type="match status" value="1"/>
</dbReference>
<evidence type="ECO:0000259" key="10">
    <source>
        <dbReference type="PROSITE" id="PS50850"/>
    </source>
</evidence>
<feature type="transmembrane region" description="Helical" evidence="9">
    <location>
        <begin position="358"/>
        <end position="383"/>
    </location>
</feature>
<evidence type="ECO:0000256" key="8">
    <source>
        <dbReference type="ARBA" id="ARBA00044504"/>
    </source>
</evidence>
<feature type="transmembrane region" description="Helical" evidence="9">
    <location>
        <begin position="324"/>
        <end position="346"/>
    </location>
</feature>
<feature type="transmembrane region" description="Helical" evidence="9">
    <location>
        <begin position="62"/>
        <end position="82"/>
    </location>
</feature>
<evidence type="ECO:0000256" key="4">
    <source>
        <dbReference type="ARBA" id="ARBA00022597"/>
    </source>
</evidence>
<feature type="transmembrane region" description="Helical" evidence="9">
    <location>
        <begin position="154"/>
        <end position="174"/>
    </location>
</feature>
<feature type="transmembrane region" description="Helical" evidence="9">
    <location>
        <begin position="420"/>
        <end position="441"/>
    </location>
</feature>
<evidence type="ECO:0000256" key="2">
    <source>
        <dbReference type="ARBA" id="ARBA00010992"/>
    </source>
</evidence>
<comment type="subcellular location">
    <subcellularLocation>
        <location evidence="1">Membrane</location>
        <topology evidence="1">Multi-pass membrane protein</topology>
    </subcellularLocation>
</comment>
<gene>
    <name evidence="11" type="ORF">KY290_015738</name>
</gene>
<dbReference type="PRINTS" id="PR00171">
    <property type="entry name" value="SUGRTRNSPORT"/>
</dbReference>
<feature type="transmembrane region" description="Helical" evidence="9">
    <location>
        <begin position="395"/>
        <end position="414"/>
    </location>
</feature>
<feature type="transmembrane region" description="Helical" evidence="9">
    <location>
        <begin position="180"/>
        <end position="198"/>
    </location>
</feature>
<reference evidence="11 12" key="1">
    <citation type="journal article" date="2021" name="bioRxiv">
        <title>Chromosome-scale and haplotype-resolved genome assembly of a tetraploid potato cultivar.</title>
        <authorList>
            <person name="Sun H."/>
            <person name="Jiao W.-B."/>
            <person name="Krause K."/>
            <person name="Campoy J.A."/>
            <person name="Goel M."/>
            <person name="Folz-Donahue K."/>
            <person name="Kukat C."/>
            <person name="Huettel B."/>
            <person name="Schneeberger K."/>
        </authorList>
    </citation>
    <scope>NUCLEOTIDE SEQUENCE [LARGE SCALE GENOMIC DNA]</scope>
    <source>
        <strain evidence="11">SolTubOtavaFocal</strain>
        <tissue evidence="11">Leaves</tissue>
    </source>
</reference>
<comment type="caution">
    <text evidence="11">The sequence shown here is derived from an EMBL/GenBank/DDBJ whole genome shotgun (WGS) entry which is preliminary data.</text>
</comment>
<keyword evidence="7 9" id="KW-0472">Membrane</keyword>
<evidence type="ECO:0000256" key="5">
    <source>
        <dbReference type="ARBA" id="ARBA00022692"/>
    </source>
</evidence>
<dbReference type="PROSITE" id="PS00217">
    <property type="entry name" value="SUGAR_TRANSPORT_2"/>
    <property type="match status" value="1"/>
</dbReference>
<evidence type="ECO:0000256" key="1">
    <source>
        <dbReference type="ARBA" id="ARBA00004141"/>
    </source>
</evidence>
<feature type="transmembrane region" description="Helical" evidence="9">
    <location>
        <begin position="296"/>
        <end position="317"/>
    </location>
</feature>
<dbReference type="Pfam" id="PF00083">
    <property type="entry name" value="Sugar_tr"/>
    <property type="match status" value="1"/>
</dbReference>
<organism evidence="11 12">
    <name type="scientific">Solanum tuberosum</name>
    <name type="common">Potato</name>
    <dbReference type="NCBI Taxonomy" id="4113"/>
    <lineage>
        <taxon>Eukaryota</taxon>
        <taxon>Viridiplantae</taxon>
        <taxon>Streptophyta</taxon>
        <taxon>Embryophyta</taxon>
        <taxon>Tracheophyta</taxon>
        <taxon>Spermatophyta</taxon>
        <taxon>Magnoliopsida</taxon>
        <taxon>eudicotyledons</taxon>
        <taxon>Gunneridae</taxon>
        <taxon>Pentapetalae</taxon>
        <taxon>asterids</taxon>
        <taxon>lamiids</taxon>
        <taxon>Solanales</taxon>
        <taxon>Solanaceae</taxon>
        <taxon>Solanoideae</taxon>
        <taxon>Solaneae</taxon>
        <taxon>Solanum</taxon>
    </lineage>
</organism>
<evidence type="ECO:0000256" key="3">
    <source>
        <dbReference type="ARBA" id="ARBA00022448"/>
    </source>
</evidence>
<dbReference type="CDD" id="cd17358">
    <property type="entry name" value="MFS_GLUT6_8_Class3_like"/>
    <property type="match status" value="1"/>
</dbReference>
<sequence>MESESSKLLCGSSSKVETTTPITFVLLLSTFAAACGSISYGFAVGYSSPAEAGIMDDLGLSLANYSAFSSILTLGGAIGALISGRVAESIGRRVTMWLLELCFIIGWLSIIFAKNIWWLNAGRLLMGIGAGLHCYVAPIYVAEITPKNIRGGSTAAVTFTVSCAFSMMFFAGNFFTWRKLAVIAAIPCFIHVVCIFFIPESPRWLAKIGKGKEVEASLRCLRGDNYDVSQEADEIKDYTETSQKLTEFRFLDLFNPKYAHCLIVGVGLMLLVQFGGTDGISSFAGSIFKAAGCSTGFSSTMMAMIQLPFAASSVLLMDNTGRRPLLMVTATGACLGSFLVGLGFLFQDYQQSKELTATLVFTGILVYSACFSAGMGGTPWVIMSEIFPINIKGQGGTLVTLANWFSSWIVTYSFNFIFQWSSAGVFFVFAIFCASIVFFVAKLVPETKGRTLEEIQASMTLLQ</sequence>